<organism evidence="3 4">
    <name type="scientific">Corynebacterium bovis</name>
    <dbReference type="NCBI Taxonomy" id="36808"/>
    <lineage>
        <taxon>Bacteria</taxon>
        <taxon>Bacillati</taxon>
        <taxon>Actinomycetota</taxon>
        <taxon>Actinomycetes</taxon>
        <taxon>Mycobacteriales</taxon>
        <taxon>Corynebacteriaceae</taxon>
        <taxon>Corynebacterium</taxon>
    </lineage>
</organism>
<proteinExistence type="predicted"/>
<dbReference type="Proteomes" id="UP000278422">
    <property type="component" value="Unassembled WGS sequence"/>
</dbReference>
<dbReference type="GO" id="GO:0003885">
    <property type="term" value="F:D-arabinono-1,4-lactone oxidase activity"/>
    <property type="evidence" value="ECO:0007669"/>
    <property type="project" value="InterPro"/>
</dbReference>
<name>A0A3R8PGI5_9CORY</name>
<dbReference type="Gene3D" id="3.30.43.10">
    <property type="entry name" value="Uridine Diphospho-n-acetylenolpyruvylglucosamine Reductase, domain 2"/>
    <property type="match status" value="1"/>
</dbReference>
<comment type="caution">
    <text evidence="3">The sequence shown here is derived from an EMBL/GenBank/DDBJ whole genome shotgun (WGS) entry which is preliminary data.</text>
</comment>
<dbReference type="Gene3D" id="3.30.70.2520">
    <property type="match status" value="1"/>
</dbReference>
<dbReference type="InterPro" id="IPR016171">
    <property type="entry name" value="Vanillyl_alc_oxidase_C-sub2"/>
</dbReference>
<evidence type="ECO:0000256" key="1">
    <source>
        <dbReference type="ARBA" id="ARBA00023002"/>
    </source>
</evidence>
<dbReference type="Pfam" id="PF01565">
    <property type="entry name" value="FAD_binding_4"/>
    <property type="match status" value="1"/>
</dbReference>
<keyword evidence="1" id="KW-0560">Oxidoreductase</keyword>
<dbReference type="Gene3D" id="3.30.465.10">
    <property type="match status" value="1"/>
</dbReference>
<evidence type="ECO:0000313" key="3">
    <source>
        <dbReference type="EMBL" id="RRQ05012.1"/>
    </source>
</evidence>
<accession>A0A3R8PGI5</accession>
<dbReference type="EMBL" id="PQNQ01000005">
    <property type="protein sequence ID" value="RRQ05012.1"/>
    <property type="molecule type" value="Genomic_DNA"/>
</dbReference>
<dbReference type="AlphaFoldDB" id="A0A3R8PGI5"/>
<evidence type="ECO:0000313" key="4">
    <source>
        <dbReference type="Proteomes" id="UP000278422"/>
    </source>
</evidence>
<reference evidence="3 4" key="1">
    <citation type="submission" date="2018-01" db="EMBL/GenBank/DDBJ databases">
        <title>Twenty Corynebacterium bovis Genomes.</title>
        <authorList>
            <person name="Gulvik C.A."/>
        </authorList>
    </citation>
    <scope>NUCLEOTIDE SEQUENCE [LARGE SCALE GENOMIC DNA]</scope>
    <source>
        <strain evidence="3 4">16-2004</strain>
    </source>
</reference>
<keyword evidence="4" id="KW-1185">Reference proteome</keyword>
<dbReference type="RefSeq" id="WP_125174511.1">
    <property type="nucleotide sequence ID" value="NZ_JBHYBM010000107.1"/>
</dbReference>
<dbReference type="Pfam" id="PF04030">
    <property type="entry name" value="ALO"/>
    <property type="match status" value="1"/>
</dbReference>
<dbReference type="PANTHER" id="PTHR43762:SF1">
    <property type="entry name" value="D-ARABINONO-1,4-LACTONE OXIDASE"/>
    <property type="match status" value="1"/>
</dbReference>
<dbReference type="InterPro" id="IPR036318">
    <property type="entry name" value="FAD-bd_PCMH-like_sf"/>
</dbReference>
<feature type="domain" description="FAD-binding PCMH-type" evidence="2">
    <location>
        <begin position="19"/>
        <end position="191"/>
    </location>
</feature>
<dbReference type="InterPro" id="IPR006094">
    <property type="entry name" value="Oxid_FAD_bind_N"/>
</dbReference>
<dbReference type="SUPFAM" id="SSF56176">
    <property type="entry name" value="FAD-binding/transporter-associated domain-like"/>
    <property type="match status" value="1"/>
</dbReference>
<protein>
    <submittedName>
        <fullName evidence="3">Dehydrogenase</fullName>
    </submittedName>
</protein>
<dbReference type="PIRSF" id="PIRSF000136">
    <property type="entry name" value="LGO_GLO"/>
    <property type="match status" value="1"/>
</dbReference>
<sequence length="443" mass="47755">MSRRHTTRTATWTNWAGCETAHPTAVLRPETTGAVRDAVLDAARRGRRLKVVGAGHSFSGLAVTDGVLLSLDRLSGVVAVDGPTADRGAEVTFLAGTRLRDVPGLLRPHGLALANQGDVDPQSLAGAVSTGTHGTGLGFTGFAGMVRRFRTVTPDGTVHDCRPGDPLFDLGRVGLGALGVMTEITLAVVPSFVLSAVERAEPLAPLVESFPERCAAVDHLEYYWFPGTDVAHVKTNTRLPADTPTSPVPRWREIVADEAVNNGVFGALCRVMHHAPGLTPAVNRLSARVLAQREFSDHAHDVFVSSRRVRFAEMEYAVPLADAPEVLREVHRVIDGCGEHVGFPVEVRCAGADDVPLSTAHDRDSCYIAVHRYHRDDHRALFRHVEPVLVAAGGRPHWGKIHTLDHEGLLAVHPALADVAELRGRVDPDGMLRNPTVDRIFGL</sequence>
<dbReference type="NCBIfam" id="TIGR01679">
    <property type="entry name" value="bact_FAD_ox"/>
    <property type="match status" value="1"/>
</dbReference>
<dbReference type="GO" id="GO:0016020">
    <property type="term" value="C:membrane"/>
    <property type="evidence" value="ECO:0007669"/>
    <property type="project" value="InterPro"/>
</dbReference>
<dbReference type="PROSITE" id="PS51387">
    <property type="entry name" value="FAD_PCMH"/>
    <property type="match status" value="1"/>
</dbReference>
<dbReference type="PANTHER" id="PTHR43762">
    <property type="entry name" value="L-GULONOLACTONE OXIDASE"/>
    <property type="match status" value="1"/>
</dbReference>
<dbReference type="InterPro" id="IPR007173">
    <property type="entry name" value="ALO_C"/>
</dbReference>
<dbReference type="GO" id="GO:0071949">
    <property type="term" value="F:FAD binding"/>
    <property type="evidence" value="ECO:0007669"/>
    <property type="project" value="InterPro"/>
</dbReference>
<dbReference type="InterPro" id="IPR010031">
    <property type="entry name" value="FAD_lactone_oxidase-like"/>
</dbReference>
<dbReference type="InterPro" id="IPR016169">
    <property type="entry name" value="FAD-bd_PCMH_sub2"/>
</dbReference>
<evidence type="ECO:0000259" key="2">
    <source>
        <dbReference type="PROSITE" id="PS51387"/>
    </source>
</evidence>
<dbReference type="InterPro" id="IPR016166">
    <property type="entry name" value="FAD-bd_PCMH"/>
</dbReference>
<dbReference type="InterPro" id="IPR016167">
    <property type="entry name" value="FAD-bd_PCMH_sub1"/>
</dbReference>
<dbReference type="Gene3D" id="1.10.45.10">
    <property type="entry name" value="Vanillyl-alcohol Oxidase, Chain A, domain 4"/>
    <property type="match status" value="1"/>
</dbReference>
<gene>
    <name evidence="3" type="ORF">CXF42_02815</name>
</gene>